<evidence type="ECO:0000259" key="1">
    <source>
        <dbReference type="PROSITE" id="PS51352"/>
    </source>
</evidence>
<dbReference type="EMBL" id="CADCTJ010000434">
    <property type="protein sequence ID" value="CAA9239954.1"/>
    <property type="molecule type" value="Genomic_DNA"/>
</dbReference>
<dbReference type="AlphaFoldDB" id="A0A6J4I1M2"/>
<dbReference type="GO" id="GO:0016491">
    <property type="term" value="F:oxidoreductase activity"/>
    <property type="evidence" value="ECO:0007669"/>
    <property type="project" value="InterPro"/>
</dbReference>
<gene>
    <name evidence="2" type="ORF">AVDCRST_MAG95-1388</name>
</gene>
<reference evidence="2" key="1">
    <citation type="submission" date="2020-02" db="EMBL/GenBank/DDBJ databases">
        <authorList>
            <person name="Meier V. D."/>
        </authorList>
    </citation>
    <scope>NUCLEOTIDE SEQUENCE</scope>
    <source>
        <strain evidence="2">AVDCRST_MAG95</strain>
    </source>
</reference>
<feature type="domain" description="Thioredoxin" evidence="1">
    <location>
        <begin position="24"/>
        <end position="158"/>
    </location>
</feature>
<dbReference type="Gene3D" id="3.40.30.10">
    <property type="entry name" value="Glutaredoxin"/>
    <property type="match status" value="1"/>
</dbReference>
<proteinExistence type="predicted"/>
<dbReference type="GO" id="GO:0016209">
    <property type="term" value="F:antioxidant activity"/>
    <property type="evidence" value="ECO:0007669"/>
    <property type="project" value="InterPro"/>
</dbReference>
<dbReference type="InterPro" id="IPR013766">
    <property type="entry name" value="Thioredoxin_domain"/>
</dbReference>
<protein>
    <recommendedName>
        <fullName evidence="1">Thioredoxin domain-containing protein</fullName>
    </recommendedName>
</protein>
<evidence type="ECO:0000313" key="2">
    <source>
        <dbReference type="EMBL" id="CAA9239954.1"/>
    </source>
</evidence>
<organism evidence="2">
    <name type="scientific">uncultured Adhaeribacter sp</name>
    <dbReference type="NCBI Taxonomy" id="448109"/>
    <lineage>
        <taxon>Bacteria</taxon>
        <taxon>Pseudomonadati</taxon>
        <taxon>Bacteroidota</taxon>
        <taxon>Cytophagia</taxon>
        <taxon>Cytophagales</taxon>
        <taxon>Hymenobacteraceae</taxon>
        <taxon>Adhaeribacter</taxon>
        <taxon>environmental samples</taxon>
    </lineage>
</organism>
<dbReference type="InterPro" id="IPR036249">
    <property type="entry name" value="Thioredoxin-like_sf"/>
</dbReference>
<dbReference type="InterPro" id="IPR000866">
    <property type="entry name" value="AhpC/TSA"/>
</dbReference>
<dbReference type="SUPFAM" id="SSF52833">
    <property type="entry name" value="Thioredoxin-like"/>
    <property type="match status" value="1"/>
</dbReference>
<dbReference type="PANTHER" id="PTHR43640">
    <property type="entry name" value="OS07G0260300 PROTEIN"/>
    <property type="match status" value="1"/>
</dbReference>
<dbReference type="Pfam" id="PF00578">
    <property type="entry name" value="AhpC-TSA"/>
    <property type="match status" value="1"/>
</dbReference>
<dbReference type="PROSITE" id="PS51352">
    <property type="entry name" value="THIOREDOXIN_2"/>
    <property type="match status" value="1"/>
</dbReference>
<dbReference type="InterPro" id="IPR047262">
    <property type="entry name" value="PRX-like1"/>
</dbReference>
<name>A0A6J4I1M2_9BACT</name>
<sequence length="186" mass="20243">MKSIFTLVLVFLAWGQLRAQTGGYRVGEPIENFTLPLTGNDKVVVVVFTNKLCPYSRLYENRLQQIAAQYTSQGAKFLFVSPAIGMEQGETAGSASSAGSANIPYIADNDQKVSKQFGATKTPEVFVLQRQNSALVLRYKGAIDDNPQLETAVKTAYLKQALDAVLAYQTPAVTLKRATGCTIRSL</sequence>
<dbReference type="PANTHER" id="PTHR43640:SF1">
    <property type="entry name" value="THIOREDOXIN-DEPENDENT PEROXIREDOXIN"/>
    <property type="match status" value="1"/>
</dbReference>
<accession>A0A6J4I1M2</accession>